<evidence type="ECO:0000313" key="3">
    <source>
        <dbReference type="RefSeq" id="XP_027187070.1"/>
    </source>
</evidence>
<feature type="region of interest" description="Disordered" evidence="1">
    <location>
        <begin position="2365"/>
        <end position="2389"/>
    </location>
</feature>
<feature type="compositionally biased region" description="Acidic residues" evidence="1">
    <location>
        <begin position="173"/>
        <end position="191"/>
    </location>
</feature>
<reference evidence="3" key="1">
    <citation type="submission" date="2025-08" db="UniProtKB">
        <authorList>
            <consortium name="RefSeq"/>
        </authorList>
    </citation>
    <scope>IDENTIFICATION</scope>
    <source>
        <tissue evidence="3">Etiolated seedlings</tissue>
    </source>
</reference>
<feature type="compositionally biased region" description="Acidic residues" evidence="1">
    <location>
        <begin position="151"/>
        <end position="162"/>
    </location>
</feature>
<accession>A0A3Q7YC26</accession>
<protein>
    <submittedName>
        <fullName evidence="3">Uncharacterized protein LOC105851407</fullName>
    </submittedName>
</protein>
<evidence type="ECO:0000256" key="1">
    <source>
        <dbReference type="SAM" id="MobiDB-lite"/>
    </source>
</evidence>
<feature type="compositionally biased region" description="Acidic residues" evidence="1">
    <location>
        <begin position="277"/>
        <end position="286"/>
    </location>
</feature>
<feature type="region of interest" description="Disordered" evidence="1">
    <location>
        <begin position="2470"/>
        <end position="2508"/>
    </location>
</feature>
<feature type="compositionally biased region" description="Polar residues" evidence="1">
    <location>
        <begin position="7"/>
        <end position="17"/>
    </location>
</feature>
<gene>
    <name evidence="3" type="primary">LOC105851407</name>
</gene>
<feature type="compositionally biased region" description="Low complexity" evidence="1">
    <location>
        <begin position="192"/>
        <end position="214"/>
    </location>
</feature>
<feature type="region of interest" description="Disordered" evidence="1">
    <location>
        <begin position="265"/>
        <end position="289"/>
    </location>
</feature>
<feature type="compositionally biased region" description="Basic residues" evidence="1">
    <location>
        <begin position="108"/>
        <end position="118"/>
    </location>
</feature>
<evidence type="ECO:0000313" key="2">
    <source>
        <dbReference type="Proteomes" id="UP000087171"/>
    </source>
</evidence>
<feature type="compositionally biased region" description="Low complexity" evidence="1">
    <location>
        <begin position="22"/>
        <end position="78"/>
    </location>
</feature>
<proteinExistence type="predicted"/>
<feature type="compositionally biased region" description="Acidic residues" evidence="1">
    <location>
        <begin position="2496"/>
        <end position="2505"/>
    </location>
</feature>
<feature type="compositionally biased region" description="Basic residues" evidence="1">
    <location>
        <begin position="125"/>
        <end position="135"/>
    </location>
</feature>
<sequence length="2532" mass="276699">MSKHESINNVQKVSTNLMGADTPSPTSSPAAAISAPAPSPAGSTTTAGASCTSTSPTSSPAPSQAGSTTKGASGASASPVEEDEDRNLRGELESVPWPSYSSSSAEIRRRKRVSHVHRLSSPYFRRGRTIRRPRGHSQVPLEVVDPHPPPTEEDDEEYEFGEGEGSPTVEGEAAGEGEATDEGEGTGEAEAPEAPAVVVEPACEGAGADIAAGEDVGESDGRVPRGGQWPRVERVQRNRIPVHRLSSPYFRRGRTIRRPRGHSQVPLEVVDPHPPPPEEDDEEYEFGEATGEAEAPIVVEPACEGAGADIAAGEDVGESDGRVPRGGQWARVERVQRNRIYVHRLSSPYFCRGRTIRRPRGHSQVPLEVVDPHPPPPEEDDEEYEFGEATGEAEAPIVVEPACEGAGADIAAGEDVGESDGRVPRGGQWARVERVQRNRIYVHRLSSPYFCRGRTIRRPRGHSQVPLEVVDPHPPPPEEDDEEYEFGEATGEAEAPIVVEPACEGAGADIAAGEDVGESDGRVPRGGQWARVERVQRNRIYVHRLSSPYFCRGRTIRRPRGHSQVPLEVVDPHPPPPEEDDEEYEFGEATGEAEAPIVVEPACEGAGADIAAGEDVGESDGRVPRGGQWARVERVQRNRIYVHRLSSPYFCRGRTIRRPRGHSQVPLEVVDPHPPPPEEDDEEYEFGEATGEAEAPIVVEPACEGAGADIAAGEDVGESDGRVPRGGQWARVERVQRNRIYVHRLSSPYFCRGRTIRRPRGHSQVPLEVVDPHPPPPEEDDEEYEFGEATGEAEAPIVVEPACEGAGADIAAGEDVGESDGRVPRGGQWARVERVQRNRIYVHRLSSPYFCRGRTIRRPRGHSQVPLEVVDPHPPPPEEDDEEYEFGEATGEAEAPIVVEPACEGAGADIAAGEDVGESDGRVPRGGQWARVERVQRNRIYVHRLSSPYFCRGRTIRRPRGHSQVPLEVVDPHPPPPEEDDEEYEFGEATGEAEAPIVVEPACEGAGADIAAGEDVGESDGRVPRGGQWARVERVQRNRIYVHRLSSPYFCRGRTIRRPRGHSQVPLEVVDPHPPPPEEDDEEYEFGEATGEAEAPIVVEPACEGAGADIAAGEDVGESDGRVPRGGQWARVERVQRNRIYVHRLSSPYFCRGRTIRRPRGHSQVPLEVVDPHPPPPEEDDEEYEFGEATGEAEAPIVVEPACEGAGADIAAGEDVGESDGRVPRGGQWARVERVQRNRIYVHRLSSPYFCRGRTIRRPRGHSQVPLEVVDPHPPPPEEDDEEYEFGEATGEAEAPIVVEPACEGAGADIAAGEDVGESDGRVPRGGQWARVERVQRNRIYVHRLSSPYFCRGRTIRRPRGHSQVPLEVVDPHPPPPEEDDEEYEFGEATGEAEAPIVVEPACEGAGADIAAGEDVGESDGRVPRGGQWARVERVQRNRIYVHRLSSPYFCRGRTIRRPRGHSQVPLEVVDPHPPPPEEDDEEYEFGEATGEAEAPIVVEPACEGAGADIAAGEDVGESDGRVPRGGQWARVERVQRNRIYVHRLSSPYFCRGRTIRRPRGHSQVPLEVVDPHPPPPEEDDEEYEFGEATGEAEAPIVVEPACEGAGADIAAGEDVGESDGRVPRGGQWARVERVQRNRIYVHRLSSPYFCRGRTIRRPRGHSQVPLEVVDPHPPPPEEDDEEYEFGEATGEAEAPIVVEPACEGAGADIAAGEDVGESDGRVPRGGQWARVERVQRNRIYVHRLSSPYFCRGRTIRRPRGHSQVPLEVVDPHPPPPEEDDEEYEFGEATGEAEAPIVVEPACEGAGADIAAGEDVGESDGRVPRGGQWARVERVQRNRIYVHRLSSPYFCRGRTIRRPRGHSQVPLEVVDPHPPPPEEDDEEYEFGEATGEAEAPIVVEPACEGAGADIAAGEDVGESDGRVPRGGQWARVERVQRNRIYVHRLSSPYFCRGRTIRRPRGHSQVPLEVVDPHPPPPEEDDEEYEFGEATGEAEAPIVVEPACEGAGADIAAGEDVGESDGRVPRGGQWARVERVQRNRIYVHRLSSPYFCRGRTIRRPRGHSQVPLEVVDPHPPPPEEDDEEYEFGEATGEAEAPIVVEPACEGAGADIAAGEDVGESDGRVPRGGQWARVERVQRNRIYVHRLSSPYFCRGRTIRRPRGHSQVPLEVVDPHPPPPEEDDEEYEFGEATGEAEAPIVVEPACEGAGADIAAGEDVGESDGRVPRGGQWPRVERVQRNRIYVHRLSSPYFCRGRTIRRPRGHSQVPLEVVDPHPPPPEEDDEEYEFGEATGEAEAPIVVEPACEGAGADIAAGEDVGESDGRVPRGGQWPRVERVQRNRIYVHRLSSPYFCRGRTIRRPRGHSQVPLEVVDPHPPPPEEDDEEYEFGEATGEAEAPIVVEPACEGAGADIAAGEDVGEAEAHEARAVVVEPAGEGTGADIAAAGEDVGEGAGSVTRNRIPVHRLSSPYFRRGRTIRRPQGHSQVPLEVVDPYPPPPEEDDEEYEFGEATGEAEAPIVVEPACEGAGADIAAW</sequence>
<feature type="compositionally biased region" description="Acidic residues" evidence="1">
    <location>
        <begin position="2377"/>
        <end position="2386"/>
    </location>
</feature>
<keyword evidence="2" id="KW-1185">Reference proteome</keyword>
<feature type="compositionally biased region" description="Basic residues" evidence="1">
    <location>
        <begin position="2470"/>
        <end position="2479"/>
    </location>
</feature>
<organism evidence="2 3">
    <name type="scientific">Cicer arietinum</name>
    <name type="common">Chickpea</name>
    <name type="synonym">Garbanzo</name>
    <dbReference type="NCBI Taxonomy" id="3827"/>
    <lineage>
        <taxon>Eukaryota</taxon>
        <taxon>Viridiplantae</taxon>
        <taxon>Streptophyta</taxon>
        <taxon>Embryophyta</taxon>
        <taxon>Tracheophyta</taxon>
        <taxon>Spermatophyta</taxon>
        <taxon>Magnoliopsida</taxon>
        <taxon>eudicotyledons</taxon>
        <taxon>Gunneridae</taxon>
        <taxon>Pentapetalae</taxon>
        <taxon>rosids</taxon>
        <taxon>fabids</taxon>
        <taxon>Fabales</taxon>
        <taxon>Fabaceae</taxon>
        <taxon>Papilionoideae</taxon>
        <taxon>50 kb inversion clade</taxon>
        <taxon>NPAAA clade</taxon>
        <taxon>Hologalegina</taxon>
        <taxon>IRL clade</taxon>
        <taxon>Cicereae</taxon>
        <taxon>Cicer</taxon>
    </lineage>
</organism>
<feature type="region of interest" description="Disordered" evidence="1">
    <location>
        <begin position="1"/>
        <end position="235"/>
    </location>
</feature>
<name>A0A3Q7YC26_CICAR</name>
<dbReference type="RefSeq" id="XP_027187070.1">
    <property type="nucleotide sequence ID" value="XM_027331269.1"/>
</dbReference>
<dbReference type="Proteomes" id="UP000087171">
    <property type="component" value="Unplaced"/>
</dbReference>